<dbReference type="InterPro" id="IPR050765">
    <property type="entry name" value="Riboflavin_Biosynth_HTPR"/>
</dbReference>
<proteinExistence type="predicted"/>
<evidence type="ECO:0000313" key="2">
    <source>
        <dbReference type="EMBL" id="GAA4504718.1"/>
    </source>
</evidence>
<name>A0ABP8QJZ8_9BACT</name>
<dbReference type="EMBL" id="BAABGQ010000008">
    <property type="protein sequence ID" value="GAA4504718.1"/>
    <property type="molecule type" value="Genomic_DNA"/>
</dbReference>
<dbReference type="PANTHER" id="PTHR38011">
    <property type="entry name" value="DIHYDROFOLATE REDUCTASE FAMILY PROTEIN (AFU_ORTHOLOGUE AFUA_8G06820)"/>
    <property type="match status" value="1"/>
</dbReference>
<dbReference type="RefSeq" id="WP_208131163.1">
    <property type="nucleotide sequence ID" value="NZ_BAABGQ010000008.1"/>
</dbReference>
<comment type="caution">
    <text evidence="2">The sequence shown here is derived from an EMBL/GenBank/DDBJ whole genome shotgun (WGS) entry which is preliminary data.</text>
</comment>
<dbReference type="Pfam" id="PF01872">
    <property type="entry name" value="RibD_C"/>
    <property type="match status" value="1"/>
</dbReference>
<sequence length="185" mass="19659">MEHVSLDGVIQHENGDGFAHANWTTPYRTPAGLAAVVEAYGSRFDLLLGRRTYDAWATFWPAAGASPMANGLNAATKYVVTHRPESLAWGPAEGLTGDIVAGIQGIKATDGPDLIVCGSSTLTTLLLEQGLADEVVLLVYPVLLGRGKRFFSDEADARELAFVSSQATSTGVLLNTYRHVGALRS</sequence>
<dbReference type="InterPro" id="IPR024072">
    <property type="entry name" value="DHFR-like_dom_sf"/>
</dbReference>
<evidence type="ECO:0000259" key="1">
    <source>
        <dbReference type="Pfam" id="PF01872"/>
    </source>
</evidence>
<evidence type="ECO:0000313" key="3">
    <source>
        <dbReference type="Proteomes" id="UP001501243"/>
    </source>
</evidence>
<dbReference type="SUPFAM" id="SSF53597">
    <property type="entry name" value="Dihydrofolate reductase-like"/>
    <property type="match status" value="1"/>
</dbReference>
<organism evidence="2 3">
    <name type="scientific">Hymenobacter ginsengisoli</name>
    <dbReference type="NCBI Taxonomy" id="1051626"/>
    <lineage>
        <taxon>Bacteria</taxon>
        <taxon>Pseudomonadati</taxon>
        <taxon>Bacteroidota</taxon>
        <taxon>Cytophagia</taxon>
        <taxon>Cytophagales</taxon>
        <taxon>Hymenobacteraceae</taxon>
        <taxon>Hymenobacter</taxon>
    </lineage>
</organism>
<dbReference type="Gene3D" id="3.40.430.10">
    <property type="entry name" value="Dihydrofolate Reductase, subunit A"/>
    <property type="match status" value="1"/>
</dbReference>
<dbReference type="PANTHER" id="PTHR38011:SF2">
    <property type="entry name" value="BIFUNCTIONAL DEAMINASE-REDUCTASE DOMAIN PROTEIN"/>
    <property type="match status" value="1"/>
</dbReference>
<reference evidence="3" key="1">
    <citation type="journal article" date="2019" name="Int. J. Syst. Evol. Microbiol.">
        <title>The Global Catalogue of Microorganisms (GCM) 10K type strain sequencing project: providing services to taxonomists for standard genome sequencing and annotation.</title>
        <authorList>
            <consortium name="The Broad Institute Genomics Platform"/>
            <consortium name="The Broad Institute Genome Sequencing Center for Infectious Disease"/>
            <person name="Wu L."/>
            <person name="Ma J."/>
        </authorList>
    </citation>
    <scope>NUCLEOTIDE SEQUENCE [LARGE SCALE GENOMIC DNA]</scope>
    <source>
        <strain evidence="3">JCM 17841</strain>
    </source>
</reference>
<dbReference type="Proteomes" id="UP001501243">
    <property type="component" value="Unassembled WGS sequence"/>
</dbReference>
<accession>A0ABP8QJZ8</accession>
<feature type="domain" description="Bacterial bifunctional deaminase-reductase C-terminal" evidence="1">
    <location>
        <begin position="4"/>
        <end position="174"/>
    </location>
</feature>
<keyword evidence="3" id="KW-1185">Reference proteome</keyword>
<protein>
    <submittedName>
        <fullName evidence="2">Dihydrofolate reductase family protein</fullName>
    </submittedName>
</protein>
<dbReference type="InterPro" id="IPR002734">
    <property type="entry name" value="RibDG_C"/>
</dbReference>
<gene>
    <name evidence="2" type="ORF">GCM10023172_31440</name>
</gene>